<accession>A0A370QKK9</accession>
<proteinExistence type="predicted"/>
<sequence length="78" mass="9353">MNIINQIETHYLKPNRTVETIFIKNIDKMVYVYNYEGSHFRLFTNLIDLIGFFQFGMEPKLDFSNELDLDDFLINELV</sequence>
<keyword evidence="2" id="KW-1185">Reference proteome</keyword>
<name>A0A370QKK9_9FLAO</name>
<evidence type="ECO:0000313" key="1">
    <source>
        <dbReference type="EMBL" id="RDK88869.1"/>
    </source>
</evidence>
<dbReference type="Proteomes" id="UP000255317">
    <property type="component" value="Unassembled WGS sequence"/>
</dbReference>
<dbReference type="EMBL" id="QRAO01000001">
    <property type="protein sequence ID" value="RDK88869.1"/>
    <property type="molecule type" value="Genomic_DNA"/>
</dbReference>
<gene>
    <name evidence="1" type="ORF">C8D94_101746</name>
</gene>
<dbReference type="AlphaFoldDB" id="A0A370QKK9"/>
<comment type="caution">
    <text evidence="1">The sequence shown here is derived from an EMBL/GenBank/DDBJ whole genome shotgun (WGS) entry which is preliminary data.</text>
</comment>
<evidence type="ECO:0000313" key="2">
    <source>
        <dbReference type="Proteomes" id="UP000255317"/>
    </source>
</evidence>
<organism evidence="1 2">
    <name type="scientific">Marinirhabdus gelatinilytica</name>
    <dbReference type="NCBI Taxonomy" id="1703343"/>
    <lineage>
        <taxon>Bacteria</taxon>
        <taxon>Pseudomonadati</taxon>
        <taxon>Bacteroidota</taxon>
        <taxon>Flavobacteriia</taxon>
        <taxon>Flavobacteriales</taxon>
        <taxon>Flavobacteriaceae</taxon>
    </lineage>
</organism>
<reference evidence="1 2" key="1">
    <citation type="submission" date="2018-07" db="EMBL/GenBank/DDBJ databases">
        <title>Genomic Encyclopedia of Type Strains, Phase IV (KMG-IV): sequencing the most valuable type-strain genomes for metagenomic binning, comparative biology and taxonomic classification.</title>
        <authorList>
            <person name="Goeker M."/>
        </authorList>
    </citation>
    <scope>NUCLEOTIDE SEQUENCE [LARGE SCALE GENOMIC DNA]</scope>
    <source>
        <strain evidence="1 2">DSM 101478</strain>
    </source>
</reference>
<protein>
    <submittedName>
        <fullName evidence="1">Uncharacterized protein</fullName>
    </submittedName>
</protein>